<gene>
    <name evidence="1" type="ORF">HINF_LOCUS47954</name>
    <name evidence="2" type="ORF">HINF_LOCUS7688</name>
</gene>
<dbReference type="AlphaFoldDB" id="A0AA86ULM9"/>
<evidence type="ECO:0000313" key="3">
    <source>
        <dbReference type="Proteomes" id="UP001642409"/>
    </source>
</evidence>
<organism evidence="1">
    <name type="scientific">Hexamita inflata</name>
    <dbReference type="NCBI Taxonomy" id="28002"/>
    <lineage>
        <taxon>Eukaryota</taxon>
        <taxon>Metamonada</taxon>
        <taxon>Diplomonadida</taxon>
        <taxon>Hexamitidae</taxon>
        <taxon>Hexamitinae</taxon>
        <taxon>Hexamita</taxon>
    </lineage>
</organism>
<keyword evidence="3" id="KW-1185">Reference proteome</keyword>
<comment type="caution">
    <text evidence="1">The sequence shown here is derived from an EMBL/GenBank/DDBJ whole genome shotgun (WGS) entry which is preliminary data.</text>
</comment>
<name>A0AA86ULM9_9EUKA</name>
<dbReference type="EMBL" id="CATOUU010000931">
    <property type="protein sequence ID" value="CAI9960309.1"/>
    <property type="molecule type" value="Genomic_DNA"/>
</dbReference>
<evidence type="ECO:0000313" key="1">
    <source>
        <dbReference type="EMBL" id="CAI9960309.1"/>
    </source>
</evidence>
<accession>A0AA86ULM9</accession>
<dbReference type="EMBL" id="CAXDID020000016">
    <property type="protein sequence ID" value="CAL5983583.1"/>
    <property type="molecule type" value="Genomic_DNA"/>
</dbReference>
<reference evidence="1" key="1">
    <citation type="submission" date="2023-06" db="EMBL/GenBank/DDBJ databases">
        <authorList>
            <person name="Kurt Z."/>
        </authorList>
    </citation>
    <scope>NUCLEOTIDE SEQUENCE</scope>
</reference>
<reference evidence="2 3" key="2">
    <citation type="submission" date="2024-07" db="EMBL/GenBank/DDBJ databases">
        <authorList>
            <person name="Akdeniz Z."/>
        </authorList>
    </citation>
    <scope>NUCLEOTIDE SEQUENCE [LARGE SCALE GENOMIC DNA]</scope>
</reference>
<protein>
    <submittedName>
        <fullName evidence="2">Hypothetical_protein</fullName>
    </submittedName>
</protein>
<evidence type="ECO:0000313" key="2">
    <source>
        <dbReference type="EMBL" id="CAL5983583.1"/>
    </source>
</evidence>
<proteinExistence type="predicted"/>
<sequence>MQNDLLNYTYNLISVLYATTNQSQYNTSSSRIITLNSFFRQLELTLLTQEDIGNYLWYESWNQRISGIIAVQQLTYNYIENQKIRIIKNEQRMNQNQPSSPI</sequence>
<dbReference type="Proteomes" id="UP001642409">
    <property type="component" value="Unassembled WGS sequence"/>
</dbReference>